<dbReference type="eggNOG" id="COG1511">
    <property type="taxonomic scope" value="Bacteria"/>
</dbReference>
<dbReference type="Gene3D" id="1.10.287.950">
    <property type="entry name" value="Methyl-accepting chemotaxis protein"/>
    <property type="match status" value="1"/>
</dbReference>
<sequence length="974" mass="100440">MMTRLKGPRLGTAIVIFAVALIPLLYAGLLTMTYQNPTNRLYTMTAAIVNEDQPYSGTLVTGTQETFSLGRELSDALVHPESGEDVGFTWKTMDRDEATRRLNDERVRAILYIPRDFSKNVAKIGTDIGSSATQELRLVTDDGVNYLAGTMAKTVSEAMTNRINERGATRITDRLLVSIEKVRTGLTSAADGSATLADGTTKLTDGTKKFADGLGELSRGTGELSRGTGRLVVGMNDLANGTVTLSDGLTRLNAGAGRAADGSGKLSAGLTDLSAGITKAKNGTADVKNGADQLAGGIHQLTAHAGQLGDGVTKLDQGAQQLLPGINAYTAGVDQAQAGSAKLAGAAAALPDALNNMSDGVGKPGDYTPTNPESATKSLTAGAEALNAGLNKLHSGVTQPNGTTPSLQQGATQLAGLTKLLTDSLSMIDTSDVQKLGAGAKDLLQTTNSYTESVDKLAQGCEPKTSETCVGLQKLAETSGKLRAGTKVVEQGAFSVTTKIQGFEPFTKIMAKLTEGTQGLKQGIDQVADGSAQLRDGSAKLTQSLAQASQGIGELKKKVGTASSAGDGTLLGGINDLNAGLTKISGTNAAQSEKLRAGTRALADGIGKMNGKLPELTAGVIKLDQGAGKLSAGMGELSSGMTALSDGANTAAGKSRELATGLGELKNGVETASNGANKLASGSQSAKDGVQALDQGAHKLDAGAAEAATKAGELGGAATKLNDGAHKLHDGLAAGAHKIPQLTTPQQKNVAETAGKVVHVQPVREHAVANNGAGFTPMFMSLALWVGTIALFLVLPALDHDERARGRWVRAVTRPAVTATLLAIVQAVIMMVVVNAMGELHAANLVGLSALAVLASICFMAINQACVAAFAFRGRFLSIVLLSLQITSMGATFPIETAPRFFQWIHWFLPMSDTQLAFRSLIAGGGVDGIVGKTVLVLVFWTVVSFTISLFASKVRIVRNSPRVHDEALAPTAG</sequence>
<feature type="transmembrane region" description="Helical" evidence="5">
    <location>
        <begin position="842"/>
        <end position="862"/>
    </location>
</feature>
<keyword evidence="3 5" id="KW-1133">Transmembrane helix</keyword>
<dbReference type="SUPFAM" id="SSF101967">
    <property type="entry name" value="Adhesin YadA, collagen-binding domain"/>
    <property type="match status" value="1"/>
</dbReference>
<dbReference type="NCBIfam" id="TIGR03057">
    <property type="entry name" value="xxxLxxG_by_4"/>
    <property type="match status" value="5"/>
</dbReference>
<dbReference type="EMBL" id="CP002045">
    <property type="protein sequence ID" value="ADH91786.1"/>
    <property type="molecule type" value="Genomic_DNA"/>
</dbReference>
<dbReference type="InterPro" id="IPR023908">
    <property type="entry name" value="xxxLxxG_rpt"/>
</dbReference>
<evidence type="ECO:0000313" key="7">
    <source>
        <dbReference type="Proteomes" id="UP000000376"/>
    </source>
</evidence>
<comment type="subcellular location">
    <subcellularLocation>
        <location evidence="1">Membrane</location>
        <topology evidence="1">Multi-pass membrane protein</topology>
    </subcellularLocation>
</comment>
<dbReference type="NCBIfam" id="TIGR03061">
    <property type="entry name" value="pip_yhgE_Nterm"/>
    <property type="match status" value="1"/>
</dbReference>
<protein>
    <submittedName>
        <fullName evidence="6">YhgE/Pip C-terminal domain protein</fullName>
    </submittedName>
</protein>
<dbReference type="HOGENOM" id="CLU_004534_1_0_11"/>
<dbReference type="Proteomes" id="UP000000376">
    <property type="component" value="Chromosome"/>
</dbReference>
<evidence type="ECO:0000256" key="1">
    <source>
        <dbReference type="ARBA" id="ARBA00004141"/>
    </source>
</evidence>
<feature type="transmembrane region" description="Helical" evidence="5">
    <location>
        <begin position="874"/>
        <end position="895"/>
    </location>
</feature>
<evidence type="ECO:0000256" key="4">
    <source>
        <dbReference type="ARBA" id="ARBA00023136"/>
    </source>
</evidence>
<feature type="transmembrane region" description="Helical" evidence="5">
    <location>
        <begin position="774"/>
        <end position="795"/>
    </location>
</feature>
<dbReference type="STRING" id="644284.Arch_0018"/>
<proteinExistence type="predicted"/>
<dbReference type="PANTHER" id="PTHR43077">
    <property type="entry name" value="TRANSPORT PERMEASE YVFS-RELATED"/>
    <property type="match status" value="1"/>
</dbReference>
<dbReference type="InterPro" id="IPR017500">
    <property type="entry name" value="Phage_infect_YhgE_N"/>
</dbReference>
<feature type="transmembrane region" description="Helical" evidence="5">
    <location>
        <begin position="935"/>
        <end position="953"/>
    </location>
</feature>
<keyword evidence="4 5" id="KW-0472">Membrane</keyword>
<dbReference type="KEGG" id="ahe:Arch_0018"/>
<organism evidence="6 7">
    <name type="scientific">Arcanobacterium haemolyticum (strain ATCC 9345 / DSM 20595 / CCM 5947 / CCUG 17215 / LMG 16163 / NBRC 15585 / NCTC 8452 / 11018)</name>
    <dbReference type="NCBI Taxonomy" id="644284"/>
    <lineage>
        <taxon>Bacteria</taxon>
        <taxon>Bacillati</taxon>
        <taxon>Actinomycetota</taxon>
        <taxon>Actinomycetes</taxon>
        <taxon>Actinomycetales</taxon>
        <taxon>Actinomycetaceae</taxon>
        <taxon>Arcanobacterium</taxon>
    </lineage>
</organism>
<accession>D7BLI7</accession>
<keyword evidence="7" id="KW-1185">Reference proteome</keyword>
<dbReference type="PANTHER" id="PTHR43077:SF5">
    <property type="entry name" value="PHAGE INFECTION PROTEIN"/>
    <property type="match status" value="1"/>
</dbReference>
<dbReference type="Gene3D" id="3.40.1710.10">
    <property type="entry name" value="abc type-2 transporter like domain"/>
    <property type="match status" value="1"/>
</dbReference>
<dbReference type="InterPro" id="IPR051328">
    <property type="entry name" value="T7SS_ABC-Transporter"/>
</dbReference>
<evidence type="ECO:0000256" key="2">
    <source>
        <dbReference type="ARBA" id="ARBA00022692"/>
    </source>
</evidence>
<name>D7BLI7_ARCHD</name>
<dbReference type="InterPro" id="IPR017501">
    <property type="entry name" value="Phage_infect_YhgE_C"/>
</dbReference>
<dbReference type="RefSeq" id="WP_013169284.1">
    <property type="nucleotide sequence ID" value="NC_014218.1"/>
</dbReference>
<evidence type="ECO:0000256" key="5">
    <source>
        <dbReference type="SAM" id="Phobius"/>
    </source>
</evidence>
<dbReference type="InterPro" id="IPR011049">
    <property type="entry name" value="Serralysin-like_metalloprot_C"/>
</dbReference>
<dbReference type="AlphaFoldDB" id="D7BLI7"/>
<dbReference type="GO" id="GO:0016020">
    <property type="term" value="C:membrane"/>
    <property type="evidence" value="ECO:0007669"/>
    <property type="project" value="UniProtKB-SubCell"/>
</dbReference>
<dbReference type="OrthoDB" id="9811483at2"/>
<dbReference type="NCBIfam" id="TIGR03062">
    <property type="entry name" value="pip_yhgE_Cterm"/>
    <property type="match status" value="1"/>
</dbReference>
<evidence type="ECO:0000256" key="3">
    <source>
        <dbReference type="ARBA" id="ARBA00022989"/>
    </source>
</evidence>
<feature type="transmembrane region" description="Helical" evidence="5">
    <location>
        <begin position="816"/>
        <end position="836"/>
    </location>
</feature>
<keyword evidence="2 5" id="KW-0812">Transmembrane</keyword>
<gene>
    <name evidence="6" type="ordered locus">Arch_0018</name>
</gene>
<evidence type="ECO:0000313" key="6">
    <source>
        <dbReference type="EMBL" id="ADH91786.1"/>
    </source>
</evidence>
<reference evidence="6 7" key="1">
    <citation type="journal article" date="2010" name="Stand. Genomic Sci.">
        <title>Complete genome sequence of Arcanobacterium haemolyticum type strain (11018).</title>
        <authorList>
            <person name="Yasawong M."/>
            <person name="Teshima H."/>
            <person name="Lapidus A."/>
            <person name="Nolan M."/>
            <person name="Lucas S."/>
            <person name="Glavina Del Rio T."/>
            <person name="Tice H."/>
            <person name="Cheng J."/>
            <person name="Bruce D."/>
            <person name="Detter C."/>
            <person name="Tapia R."/>
            <person name="Han C."/>
            <person name="Goodwin L."/>
            <person name="Pitluck S."/>
            <person name="Liolios K."/>
            <person name="Ivanova N."/>
            <person name="Mavromatis K."/>
            <person name="Mikhailova N."/>
            <person name="Pati A."/>
            <person name="Chen A."/>
            <person name="Palaniappan K."/>
            <person name="Land M."/>
            <person name="Hauser L."/>
            <person name="Chang Y."/>
            <person name="Jeffries C."/>
            <person name="Rohde M."/>
            <person name="Sikorski J."/>
            <person name="Pukall R."/>
            <person name="Goker M."/>
            <person name="Woyke T."/>
            <person name="Bristow J."/>
            <person name="Eisen J."/>
            <person name="Markowitz V."/>
            <person name="Hugenholtz P."/>
            <person name="Kyrpides N."/>
            <person name="Klenk H."/>
        </authorList>
    </citation>
    <scope>NUCLEOTIDE SEQUENCE [LARGE SCALE GENOMIC DNA]</scope>
    <source>
        <strain evidence="7">ATCC 9345 / DSM 20595 / CCUG 17215 / LMG 16163 / NBRC 15585 / NCTC 8452 / 11018</strain>
    </source>
</reference>